<evidence type="ECO:0000313" key="2">
    <source>
        <dbReference type="Proteomes" id="UP001149163"/>
    </source>
</evidence>
<accession>A0A9W9LTV3</accession>
<reference evidence="1" key="2">
    <citation type="journal article" date="2023" name="IMA Fungus">
        <title>Comparative genomic study of the Penicillium genus elucidates a diverse pangenome and 15 lateral gene transfer events.</title>
        <authorList>
            <person name="Petersen C."/>
            <person name="Sorensen T."/>
            <person name="Nielsen M.R."/>
            <person name="Sondergaard T.E."/>
            <person name="Sorensen J.L."/>
            <person name="Fitzpatrick D.A."/>
            <person name="Frisvad J.C."/>
            <person name="Nielsen K.L."/>
        </authorList>
    </citation>
    <scope>NUCLEOTIDE SEQUENCE</scope>
    <source>
        <strain evidence="1">IBT 26290</strain>
    </source>
</reference>
<keyword evidence="2" id="KW-1185">Reference proteome</keyword>
<reference evidence="1" key="1">
    <citation type="submission" date="2022-11" db="EMBL/GenBank/DDBJ databases">
        <authorList>
            <person name="Petersen C."/>
        </authorList>
    </citation>
    <scope>NUCLEOTIDE SEQUENCE</scope>
    <source>
        <strain evidence="1">IBT 26290</strain>
    </source>
</reference>
<gene>
    <name evidence="1" type="ORF">N7482_001396</name>
</gene>
<dbReference type="RefSeq" id="XP_056547127.1">
    <property type="nucleotide sequence ID" value="XM_056683521.1"/>
</dbReference>
<organism evidence="1 2">
    <name type="scientific">Penicillium canariense</name>
    <dbReference type="NCBI Taxonomy" id="189055"/>
    <lineage>
        <taxon>Eukaryota</taxon>
        <taxon>Fungi</taxon>
        <taxon>Dikarya</taxon>
        <taxon>Ascomycota</taxon>
        <taxon>Pezizomycotina</taxon>
        <taxon>Eurotiomycetes</taxon>
        <taxon>Eurotiomycetidae</taxon>
        <taxon>Eurotiales</taxon>
        <taxon>Aspergillaceae</taxon>
        <taxon>Penicillium</taxon>
    </lineage>
</organism>
<dbReference type="AlphaFoldDB" id="A0A9W9LTV3"/>
<evidence type="ECO:0000313" key="1">
    <source>
        <dbReference type="EMBL" id="KAJ5175519.1"/>
    </source>
</evidence>
<dbReference type="EMBL" id="JAPQKN010000001">
    <property type="protein sequence ID" value="KAJ5175519.1"/>
    <property type="molecule type" value="Genomic_DNA"/>
</dbReference>
<comment type="caution">
    <text evidence="1">The sequence shown here is derived from an EMBL/GenBank/DDBJ whole genome shotgun (WGS) entry which is preliminary data.</text>
</comment>
<name>A0A9W9LTV3_9EURO</name>
<protein>
    <submittedName>
        <fullName evidence="1">Uncharacterized protein</fullName>
    </submittedName>
</protein>
<sequence>MIHDRDRQTMLDRIIRRYTAPTTYHNPPKHPSNASRLGICETTIASARSNHSSVSSASDNHASCTAGGRRAMTCICSRFVVDARTRRPGHQDTRTPDPGRHKSSVASDIALFSRAAWLRPLPPLLSSSTSSMRFELAPSTRPGSWLQVNQMQKKQNGELERERGMQNADKMTLNEKRPSIVTSLVQVQ</sequence>
<dbReference type="Proteomes" id="UP001149163">
    <property type="component" value="Unassembled WGS sequence"/>
</dbReference>
<proteinExistence type="predicted"/>
<dbReference type="GeneID" id="81422697"/>